<sequence length="141" mass="16096">MTSFLHGKHHIIYVCFAPASRENTGCCYWFLAVTSGAIEQDLISGYFFLMNTVVPNIWISEVLGFKWKTCPRRARASYVHLEKWLKLITPIQNRQDDGFLFSGLSEVSKSKFKVPSKKTGFEGVEIKWGAQITEPTFVNLL</sequence>
<evidence type="ECO:0000313" key="2">
    <source>
        <dbReference type="Proteomes" id="UP000198211"/>
    </source>
</evidence>
<gene>
    <name evidence="1" type="ORF">PHMEG_0004285</name>
</gene>
<name>A0A225WU36_9STRA</name>
<comment type="caution">
    <text evidence="1">The sequence shown here is derived from an EMBL/GenBank/DDBJ whole genome shotgun (WGS) entry which is preliminary data.</text>
</comment>
<protein>
    <submittedName>
        <fullName evidence="1">Uncharacterized protein</fullName>
    </submittedName>
</protein>
<accession>A0A225WU36</accession>
<proteinExistence type="predicted"/>
<dbReference type="AlphaFoldDB" id="A0A225WU36"/>
<reference evidence="2" key="1">
    <citation type="submission" date="2017-03" db="EMBL/GenBank/DDBJ databases">
        <title>Phytopthora megakarya and P. palmivora, two closely related causual agents of cacao black pod achieved similar genome size and gene model numbers by different mechanisms.</title>
        <authorList>
            <person name="Ali S."/>
            <person name="Shao J."/>
            <person name="Larry D.J."/>
            <person name="Kronmiller B."/>
            <person name="Shen D."/>
            <person name="Strem M.D."/>
            <person name="Melnick R.L."/>
            <person name="Guiltinan M.J."/>
            <person name="Tyler B.M."/>
            <person name="Meinhardt L.W."/>
            <person name="Bailey B.A."/>
        </authorList>
    </citation>
    <scope>NUCLEOTIDE SEQUENCE [LARGE SCALE GENOMIC DNA]</scope>
    <source>
        <strain evidence="2">zdho120</strain>
    </source>
</reference>
<dbReference type="EMBL" id="NBNE01000248">
    <property type="protein sequence ID" value="OWZ21192.1"/>
    <property type="molecule type" value="Genomic_DNA"/>
</dbReference>
<organism evidence="1 2">
    <name type="scientific">Phytophthora megakarya</name>
    <dbReference type="NCBI Taxonomy" id="4795"/>
    <lineage>
        <taxon>Eukaryota</taxon>
        <taxon>Sar</taxon>
        <taxon>Stramenopiles</taxon>
        <taxon>Oomycota</taxon>
        <taxon>Peronosporomycetes</taxon>
        <taxon>Peronosporales</taxon>
        <taxon>Peronosporaceae</taxon>
        <taxon>Phytophthora</taxon>
    </lineage>
</organism>
<keyword evidence="2" id="KW-1185">Reference proteome</keyword>
<dbReference type="Proteomes" id="UP000198211">
    <property type="component" value="Unassembled WGS sequence"/>
</dbReference>
<evidence type="ECO:0000313" key="1">
    <source>
        <dbReference type="EMBL" id="OWZ21192.1"/>
    </source>
</evidence>